<dbReference type="GO" id="GO:0000725">
    <property type="term" value="P:recombinational repair"/>
    <property type="evidence" value="ECO:0007669"/>
    <property type="project" value="TreeGrafter"/>
</dbReference>
<dbReference type="Pfam" id="PF13245">
    <property type="entry name" value="AAA_19"/>
    <property type="match status" value="1"/>
</dbReference>
<feature type="region of interest" description="Disordered" evidence="6">
    <location>
        <begin position="449"/>
        <end position="473"/>
    </location>
</feature>
<evidence type="ECO:0000256" key="6">
    <source>
        <dbReference type="SAM" id="MobiDB-lite"/>
    </source>
</evidence>
<dbReference type="RefSeq" id="WP_106890153.1">
    <property type="nucleotide sequence ID" value="NZ_CP027860.1"/>
</dbReference>
<evidence type="ECO:0000259" key="7">
    <source>
        <dbReference type="PROSITE" id="PS50206"/>
    </source>
</evidence>
<keyword evidence="3 8" id="KW-0347">Helicase</keyword>
<keyword evidence="9" id="KW-1185">Reference proteome</keyword>
<dbReference type="GO" id="GO:0016787">
    <property type="term" value="F:hydrolase activity"/>
    <property type="evidence" value="ECO:0007669"/>
    <property type="project" value="UniProtKB-KW"/>
</dbReference>
<reference evidence="8 9" key="2">
    <citation type="submission" date="2018-03" db="EMBL/GenBank/DDBJ databases">
        <authorList>
            <person name="Keele B.F."/>
        </authorList>
    </citation>
    <scope>NUCLEOTIDE SEQUENCE [LARGE SCALE GENOMIC DNA]</scope>
    <source>
        <strain evidence="8 9">D13</strain>
    </source>
</reference>
<dbReference type="Proteomes" id="UP000241074">
    <property type="component" value="Chromosome"/>
</dbReference>
<dbReference type="AlphaFoldDB" id="A0A2P1PMZ1"/>
<dbReference type="KEGG" id="xba:C7S18_03005"/>
<dbReference type="SUPFAM" id="SSF52540">
    <property type="entry name" value="P-loop containing nucleoside triphosphate hydrolases"/>
    <property type="match status" value="1"/>
</dbReference>
<keyword evidence="4" id="KW-0067">ATP-binding</keyword>
<feature type="domain" description="Rhodanese" evidence="7">
    <location>
        <begin position="271"/>
        <end position="319"/>
    </location>
</feature>
<gene>
    <name evidence="8" type="ORF">C7S18_03005</name>
</gene>
<dbReference type="Pfam" id="PF08378">
    <property type="entry name" value="NERD"/>
    <property type="match status" value="1"/>
</dbReference>
<dbReference type="GO" id="GO:0003677">
    <property type="term" value="F:DNA binding"/>
    <property type="evidence" value="ECO:0007669"/>
    <property type="project" value="InterPro"/>
</dbReference>
<evidence type="ECO:0000256" key="4">
    <source>
        <dbReference type="ARBA" id="ARBA00022840"/>
    </source>
</evidence>
<evidence type="ECO:0000256" key="1">
    <source>
        <dbReference type="ARBA" id="ARBA00022741"/>
    </source>
</evidence>
<accession>A0A2P1PMZ1</accession>
<dbReference type="InterPro" id="IPR011528">
    <property type="entry name" value="NERD"/>
</dbReference>
<proteinExistence type="predicted"/>
<evidence type="ECO:0000256" key="5">
    <source>
        <dbReference type="ARBA" id="ARBA00034923"/>
    </source>
</evidence>
<dbReference type="PANTHER" id="PTHR11070:SF2">
    <property type="entry name" value="ATP-DEPENDENT DNA HELICASE SRS2"/>
    <property type="match status" value="1"/>
</dbReference>
<keyword evidence="2" id="KW-0378">Hydrolase</keyword>
<dbReference type="GO" id="GO:0005524">
    <property type="term" value="F:ATP binding"/>
    <property type="evidence" value="ECO:0007669"/>
    <property type="project" value="UniProtKB-KW"/>
</dbReference>
<organism evidence="8 9">
    <name type="scientific">Ahniella affigens</name>
    <dbReference type="NCBI Taxonomy" id="2021234"/>
    <lineage>
        <taxon>Bacteria</taxon>
        <taxon>Pseudomonadati</taxon>
        <taxon>Pseudomonadota</taxon>
        <taxon>Gammaproteobacteria</taxon>
        <taxon>Lysobacterales</taxon>
        <taxon>Rhodanobacteraceae</taxon>
        <taxon>Ahniella</taxon>
    </lineage>
</organism>
<dbReference type="PROSITE" id="PS50206">
    <property type="entry name" value="RHODANESE_3"/>
    <property type="match status" value="1"/>
</dbReference>
<dbReference type="InterPro" id="IPR000212">
    <property type="entry name" value="DNA_helicase_UvrD/REP"/>
</dbReference>
<protein>
    <recommendedName>
        <fullName evidence="5">DNA 3'-5' helicase II</fullName>
    </recommendedName>
</protein>
<dbReference type="OrthoDB" id="7066673at2"/>
<dbReference type="EMBL" id="CP027860">
    <property type="protein sequence ID" value="AVP96224.1"/>
    <property type="molecule type" value="Genomic_DNA"/>
</dbReference>
<evidence type="ECO:0000313" key="9">
    <source>
        <dbReference type="Proteomes" id="UP000241074"/>
    </source>
</evidence>
<dbReference type="InterPro" id="IPR001763">
    <property type="entry name" value="Rhodanese-like_dom"/>
</dbReference>
<evidence type="ECO:0000313" key="8">
    <source>
        <dbReference type="EMBL" id="AVP96224.1"/>
    </source>
</evidence>
<dbReference type="InterPro" id="IPR027417">
    <property type="entry name" value="P-loop_NTPase"/>
</dbReference>
<dbReference type="GO" id="GO:0043138">
    <property type="term" value="F:3'-5' DNA helicase activity"/>
    <property type="evidence" value="ECO:0007669"/>
    <property type="project" value="TreeGrafter"/>
</dbReference>
<dbReference type="PANTHER" id="PTHR11070">
    <property type="entry name" value="UVRD / RECB / PCRA DNA HELICASE FAMILY MEMBER"/>
    <property type="match status" value="1"/>
</dbReference>
<dbReference type="InterPro" id="IPR014017">
    <property type="entry name" value="DNA_helicase_UvrD-like_C"/>
</dbReference>
<evidence type="ECO:0000256" key="3">
    <source>
        <dbReference type="ARBA" id="ARBA00022806"/>
    </source>
</evidence>
<sequence length="620" mass="69907">MARMFPDRVEFLARKTPGERRFALRLEEKLDDEYLVWLNVPIGPAQIEPDCLVLSPYRGIVVLEVKDWKIDSIESFDKHSVSLKTERGLTRAANPLAQARQYAERIARILESDPELRFPATHQHGNRLLIPWAYGVVFPNIRREQLAQHDLDAILPAHLLICQDEMLESTDPQRFQERLWAMFAQTFPCHLTLPQISRVRWHVFPEVRVGGEQFGLFETANVEHAAHAMAIPDLVRVMDLQQEALARSLGSGHRVIHGVAGSGKTMILGFRAQQLAATPGKPILVLCYNKTLASRLQQLLAERGIDERVQVLNFHAWCLSMLNAYGLAKPSSQGEAFFKDLVEAVIKAVDQRAIPRSQYRAVLIDEGHDFAPDWLRLVVQMLDPSTNDLLMLYDDAQSIYQQKRQFTLASVGIQAQGRTTILRLNYRNTIEVLAMAKSFAEQVFEGAEDPTRDTPLLAPESAGRRGPFPSLSRYDNTGDEIAGMLVAIREAQASGLAADQIAVLYRYAYQSSRIAEALERAGIDHVQAQGADRQRLYERGGTVKLISMHSSKGLEFPLVLIPGLCQMPNADQDEQEEARLLYVAMTRATERLMMSCVHESAFTQRVRNAIRDVERNLANL</sequence>
<evidence type="ECO:0000256" key="2">
    <source>
        <dbReference type="ARBA" id="ARBA00022801"/>
    </source>
</evidence>
<reference evidence="8 9" key="1">
    <citation type="submission" date="2018-03" db="EMBL/GenBank/DDBJ databases">
        <title>Ahniella affigens gen. nov., sp. nov., a gammaproteobacterium isolated from sandy soil near a stream.</title>
        <authorList>
            <person name="Ko Y."/>
            <person name="Kim J.-H."/>
        </authorList>
    </citation>
    <scope>NUCLEOTIDE SEQUENCE [LARGE SCALE GENOMIC DNA]</scope>
    <source>
        <strain evidence="8 9">D13</strain>
    </source>
</reference>
<dbReference type="Pfam" id="PF13361">
    <property type="entry name" value="UvrD_C"/>
    <property type="match status" value="1"/>
</dbReference>
<name>A0A2P1PMZ1_9GAMM</name>
<keyword evidence="1" id="KW-0547">Nucleotide-binding</keyword>
<dbReference type="Gene3D" id="3.40.50.300">
    <property type="entry name" value="P-loop containing nucleotide triphosphate hydrolases"/>
    <property type="match status" value="2"/>
</dbReference>